<evidence type="ECO:0000256" key="3">
    <source>
        <dbReference type="ARBA" id="ARBA00022679"/>
    </source>
</evidence>
<proteinExistence type="predicted"/>
<dbReference type="InterPro" id="IPR000182">
    <property type="entry name" value="GNAT_dom"/>
</dbReference>
<dbReference type="PANTHER" id="PTHR36449:SF1">
    <property type="entry name" value="ACETYLTRANSFERASE"/>
    <property type="match status" value="1"/>
</dbReference>
<dbReference type="OrthoDB" id="9799147at2"/>
<keyword evidence="4" id="KW-0012">Acyltransferase</keyword>
<gene>
    <name evidence="8" type="ORF">ABH38_12020</name>
</gene>
<evidence type="ECO:0000256" key="5">
    <source>
        <dbReference type="ARBA" id="ARBA00049880"/>
    </source>
</evidence>
<evidence type="ECO:0000259" key="7">
    <source>
        <dbReference type="PROSITE" id="PS51186"/>
    </source>
</evidence>
<dbReference type="STRING" id="1202450.B586_09550"/>
<dbReference type="Pfam" id="PF00583">
    <property type="entry name" value="Acetyltransf_1"/>
    <property type="match status" value="1"/>
</dbReference>
<evidence type="ECO:0000313" key="8">
    <source>
        <dbReference type="EMBL" id="KLO36299.1"/>
    </source>
</evidence>
<evidence type="ECO:0000256" key="1">
    <source>
        <dbReference type="ARBA" id="ARBA00022491"/>
    </source>
</evidence>
<keyword evidence="3" id="KW-0808">Transferase</keyword>
<dbReference type="EMBL" id="LDPR01000009">
    <property type="protein sequence ID" value="KLO36299.1"/>
    <property type="molecule type" value="Genomic_DNA"/>
</dbReference>
<evidence type="ECO:0000313" key="9">
    <source>
        <dbReference type="Proteomes" id="UP000036334"/>
    </source>
</evidence>
<dbReference type="Gene3D" id="3.40.630.30">
    <property type="match status" value="1"/>
</dbReference>
<organism evidence="8 9">
    <name type="scientific">Mycobacterium haemophilum</name>
    <dbReference type="NCBI Taxonomy" id="29311"/>
    <lineage>
        <taxon>Bacteria</taxon>
        <taxon>Bacillati</taxon>
        <taxon>Actinomycetota</taxon>
        <taxon>Actinomycetes</taxon>
        <taxon>Mycobacteriales</taxon>
        <taxon>Mycobacteriaceae</taxon>
        <taxon>Mycobacterium</taxon>
    </lineage>
</organism>
<keyword evidence="2" id="KW-1277">Toxin-antitoxin system</keyword>
<dbReference type="Proteomes" id="UP000036334">
    <property type="component" value="Unassembled WGS sequence"/>
</dbReference>
<comment type="catalytic activity">
    <reaction evidence="5">
        <text>glycyl-tRNA(Gly) + acetyl-CoA = N-acetylglycyl-tRNA(Gly) + CoA + H(+)</text>
        <dbReference type="Rhea" id="RHEA:81867"/>
        <dbReference type="Rhea" id="RHEA-COMP:9683"/>
        <dbReference type="Rhea" id="RHEA-COMP:19766"/>
        <dbReference type="ChEBI" id="CHEBI:15378"/>
        <dbReference type="ChEBI" id="CHEBI:57287"/>
        <dbReference type="ChEBI" id="CHEBI:57288"/>
        <dbReference type="ChEBI" id="CHEBI:78522"/>
        <dbReference type="ChEBI" id="CHEBI:232036"/>
    </reaction>
</comment>
<protein>
    <submittedName>
        <fullName evidence="8">Lipoprotein</fullName>
    </submittedName>
</protein>
<dbReference type="RefSeq" id="WP_047314603.1">
    <property type="nucleotide sequence ID" value="NZ_LDPQ01000007.1"/>
</dbReference>
<sequence>MEFYRPTLLDPEKHQREGFASGEPSLDEWLRRYAGQNRRGNTAAVWVIADRGHRVVCYATLSMTSVDRAASPAPLGKEAPTQVPALLVGRLATDTRVTGLGLGTQMVKHILATAAELNLKAACRAVVATALNSAAFHWWQRFGFEPFDPEDSTNLDLYLLAKDITATLAQL</sequence>
<evidence type="ECO:0000256" key="6">
    <source>
        <dbReference type="SAM" id="MobiDB-lite"/>
    </source>
</evidence>
<comment type="caution">
    <text evidence="8">The sequence shown here is derived from an EMBL/GenBank/DDBJ whole genome shotgun (WGS) entry which is preliminary data.</text>
</comment>
<keyword evidence="8" id="KW-0449">Lipoprotein</keyword>
<dbReference type="AlphaFoldDB" id="A0A0I9U2I1"/>
<evidence type="ECO:0000256" key="2">
    <source>
        <dbReference type="ARBA" id="ARBA00022649"/>
    </source>
</evidence>
<dbReference type="PATRIC" id="fig|29311.18.peg.3979"/>
<dbReference type="InterPro" id="IPR016181">
    <property type="entry name" value="Acyl_CoA_acyltransferase"/>
</dbReference>
<name>A0A0I9U2I1_9MYCO</name>
<feature type="region of interest" description="Disordered" evidence="6">
    <location>
        <begin position="1"/>
        <end position="21"/>
    </location>
</feature>
<keyword evidence="9" id="KW-1185">Reference proteome</keyword>
<dbReference type="PROSITE" id="PS51186">
    <property type="entry name" value="GNAT"/>
    <property type="match status" value="1"/>
</dbReference>
<dbReference type="PANTHER" id="PTHR36449">
    <property type="entry name" value="ACETYLTRANSFERASE-RELATED"/>
    <property type="match status" value="1"/>
</dbReference>
<reference evidence="8 9" key="1">
    <citation type="submission" date="2015-05" db="EMBL/GenBank/DDBJ databases">
        <title>Genome sequence of Mycobacterium haemophilum.</title>
        <authorList>
            <person name="Greninger A.L."/>
            <person name="Cunningham G."/>
            <person name="Miller S."/>
        </authorList>
    </citation>
    <scope>NUCLEOTIDE SEQUENCE [LARGE SCALE GENOMIC DNA]</scope>
    <source>
        <strain evidence="9">UC1</strain>
    </source>
</reference>
<accession>A0A0I9U2I1</accession>
<feature type="domain" description="N-acetyltransferase" evidence="7">
    <location>
        <begin position="1"/>
        <end position="165"/>
    </location>
</feature>
<dbReference type="SUPFAM" id="SSF55729">
    <property type="entry name" value="Acyl-CoA N-acyltransferases (Nat)"/>
    <property type="match status" value="1"/>
</dbReference>
<evidence type="ECO:0000256" key="4">
    <source>
        <dbReference type="ARBA" id="ARBA00023315"/>
    </source>
</evidence>
<dbReference type="GO" id="GO:0016747">
    <property type="term" value="F:acyltransferase activity, transferring groups other than amino-acyl groups"/>
    <property type="evidence" value="ECO:0007669"/>
    <property type="project" value="InterPro"/>
</dbReference>
<keyword evidence="1" id="KW-0678">Repressor</keyword>